<evidence type="ECO:0000313" key="1">
    <source>
        <dbReference type="EMBL" id="KAF2086960.1"/>
    </source>
</evidence>
<evidence type="ECO:0000313" key="2">
    <source>
        <dbReference type="Proteomes" id="UP000799776"/>
    </source>
</evidence>
<reference evidence="1" key="1">
    <citation type="journal article" date="2020" name="Stud. Mycol.">
        <title>101 Dothideomycetes genomes: a test case for predicting lifestyles and emergence of pathogens.</title>
        <authorList>
            <person name="Haridas S."/>
            <person name="Albert R."/>
            <person name="Binder M."/>
            <person name="Bloem J."/>
            <person name="Labutti K."/>
            <person name="Salamov A."/>
            <person name="Andreopoulos B."/>
            <person name="Baker S."/>
            <person name="Barry K."/>
            <person name="Bills G."/>
            <person name="Bluhm B."/>
            <person name="Cannon C."/>
            <person name="Castanera R."/>
            <person name="Culley D."/>
            <person name="Daum C."/>
            <person name="Ezra D."/>
            <person name="Gonzalez J."/>
            <person name="Henrissat B."/>
            <person name="Kuo A."/>
            <person name="Liang C."/>
            <person name="Lipzen A."/>
            <person name="Lutzoni F."/>
            <person name="Magnuson J."/>
            <person name="Mondo S."/>
            <person name="Nolan M."/>
            <person name="Ohm R."/>
            <person name="Pangilinan J."/>
            <person name="Park H.-J."/>
            <person name="Ramirez L."/>
            <person name="Alfaro M."/>
            <person name="Sun H."/>
            <person name="Tritt A."/>
            <person name="Yoshinaga Y."/>
            <person name="Zwiers L.-H."/>
            <person name="Turgeon B."/>
            <person name="Goodwin S."/>
            <person name="Spatafora J."/>
            <person name="Crous P."/>
            <person name="Grigoriev I."/>
        </authorList>
    </citation>
    <scope>NUCLEOTIDE SEQUENCE</scope>
    <source>
        <strain evidence="1">CBS 121410</strain>
    </source>
</reference>
<proteinExistence type="predicted"/>
<dbReference type="EMBL" id="ML978722">
    <property type="protein sequence ID" value="KAF2086960.1"/>
    <property type="molecule type" value="Genomic_DNA"/>
</dbReference>
<gene>
    <name evidence="1" type="ORF">K490DRAFT_66272</name>
</gene>
<name>A0A9P4HXC0_9PEZI</name>
<sequence length="99" mass="10545">MAMRTIAAMKQPEPKMLTLHYATEQSGIPQRPGRLARWRVIALAAGAFDLRRLRISNTGAAIVVVGASSFGISGLASSAQRSTPNRICALVLMLPKEAG</sequence>
<dbReference type="Proteomes" id="UP000799776">
    <property type="component" value="Unassembled WGS sequence"/>
</dbReference>
<keyword evidence="2" id="KW-1185">Reference proteome</keyword>
<dbReference type="AlphaFoldDB" id="A0A9P4HXC0"/>
<comment type="caution">
    <text evidence="1">The sequence shown here is derived from an EMBL/GenBank/DDBJ whole genome shotgun (WGS) entry which is preliminary data.</text>
</comment>
<protein>
    <submittedName>
        <fullName evidence="1">Uncharacterized protein</fullName>
    </submittedName>
</protein>
<accession>A0A9P4HXC0</accession>
<organism evidence="1 2">
    <name type="scientific">Saccharata proteae CBS 121410</name>
    <dbReference type="NCBI Taxonomy" id="1314787"/>
    <lineage>
        <taxon>Eukaryota</taxon>
        <taxon>Fungi</taxon>
        <taxon>Dikarya</taxon>
        <taxon>Ascomycota</taxon>
        <taxon>Pezizomycotina</taxon>
        <taxon>Dothideomycetes</taxon>
        <taxon>Dothideomycetes incertae sedis</taxon>
        <taxon>Botryosphaeriales</taxon>
        <taxon>Saccharataceae</taxon>
        <taxon>Saccharata</taxon>
    </lineage>
</organism>